<keyword evidence="2" id="KW-1185">Reference proteome</keyword>
<protein>
    <submittedName>
        <fullName evidence="1">HK97 gp10 family phage protein</fullName>
    </submittedName>
</protein>
<dbReference type="EMBL" id="JAKZGP010000061">
    <property type="protein sequence ID" value="MCH7411156.1"/>
    <property type="molecule type" value="Genomic_DNA"/>
</dbReference>
<dbReference type="Pfam" id="PF04883">
    <property type="entry name" value="HK97-gp10_like"/>
    <property type="match status" value="1"/>
</dbReference>
<evidence type="ECO:0000313" key="2">
    <source>
        <dbReference type="Proteomes" id="UP001165489"/>
    </source>
</evidence>
<dbReference type="NCBIfam" id="TIGR01725">
    <property type="entry name" value="phge_HK97_gp10"/>
    <property type="match status" value="1"/>
</dbReference>
<organism evidence="1 2">
    <name type="scientific">Belliella filtrata</name>
    <dbReference type="NCBI Taxonomy" id="2923435"/>
    <lineage>
        <taxon>Bacteria</taxon>
        <taxon>Pseudomonadati</taxon>
        <taxon>Bacteroidota</taxon>
        <taxon>Cytophagia</taxon>
        <taxon>Cytophagales</taxon>
        <taxon>Cyclobacteriaceae</taxon>
        <taxon>Belliella</taxon>
    </lineage>
</organism>
<comment type="caution">
    <text evidence="1">The sequence shown here is derived from an EMBL/GenBank/DDBJ whole genome shotgun (WGS) entry which is preliminary data.</text>
</comment>
<accession>A0ABS9V423</accession>
<sequence>MSLYQGIDLRGDADLIKKLKKVQTKTGIAAIKKALRKAGNKIKNSVKQNAPIDSGNLKRSIKVFNDNSRGSKGGALLRVGADRKIAPHAHLVEFGTDERQLNKPSIITISTGQTFTVKHTGKMPANDFFNRGYESSKQSAIDTFTSEIKQALNNI</sequence>
<reference evidence="1" key="1">
    <citation type="submission" date="2022-03" db="EMBL/GenBank/DDBJ databases">
        <title>De novo assembled genomes of Belliella spp. (Cyclobacteriaceae) strains.</title>
        <authorList>
            <person name="Szabo A."/>
            <person name="Korponai K."/>
            <person name="Felfoldi T."/>
        </authorList>
    </citation>
    <scope>NUCLEOTIDE SEQUENCE</scope>
    <source>
        <strain evidence="1">DSM 111904</strain>
    </source>
</reference>
<evidence type="ECO:0000313" key="1">
    <source>
        <dbReference type="EMBL" id="MCH7411156.1"/>
    </source>
</evidence>
<dbReference type="RefSeq" id="WP_241349509.1">
    <property type="nucleotide sequence ID" value="NZ_JAKZGP010000061.1"/>
</dbReference>
<dbReference type="InterPro" id="IPR010064">
    <property type="entry name" value="HK97-gp10_tail"/>
</dbReference>
<gene>
    <name evidence="1" type="ORF">MM239_17290</name>
</gene>
<name>A0ABS9V423_9BACT</name>
<dbReference type="Proteomes" id="UP001165489">
    <property type="component" value="Unassembled WGS sequence"/>
</dbReference>
<proteinExistence type="predicted"/>